<evidence type="ECO:0000256" key="9">
    <source>
        <dbReference type="ARBA" id="ARBA00030520"/>
    </source>
</evidence>
<dbReference type="EC" id="6.1.1.4" evidence="3"/>
<evidence type="ECO:0000256" key="2">
    <source>
        <dbReference type="ARBA" id="ARBA00005594"/>
    </source>
</evidence>
<keyword evidence="7 11" id="KW-0648">Protein biosynthesis</keyword>
<proteinExistence type="inferred from homology"/>
<dbReference type="GO" id="GO:0005759">
    <property type="term" value="C:mitochondrial matrix"/>
    <property type="evidence" value="ECO:0007669"/>
    <property type="project" value="UniProtKB-SubCell"/>
</dbReference>
<dbReference type="InterPro" id="IPR002300">
    <property type="entry name" value="aa-tRNA-synth_Ia"/>
</dbReference>
<dbReference type="HOGENOM" id="CLU_004427_2_0_1"/>
<dbReference type="OMA" id="GIEHACM"/>
<dbReference type="InterPro" id="IPR014729">
    <property type="entry name" value="Rossmann-like_a/b/a_fold"/>
</dbReference>
<evidence type="ECO:0000313" key="16">
    <source>
        <dbReference type="EMBL" id="EMR09499.1"/>
    </source>
</evidence>
<dbReference type="SUPFAM" id="SSF47323">
    <property type="entry name" value="Anticodon-binding domain of a subclass of class I aminoacyl-tRNA synthetases"/>
    <property type="match status" value="1"/>
</dbReference>
<dbReference type="InterPro" id="IPR015413">
    <property type="entry name" value="Methionyl/Leucyl_tRNA_Synth"/>
</dbReference>
<evidence type="ECO:0000256" key="7">
    <source>
        <dbReference type="ARBA" id="ARBA00022917"/>
    </source>
</evidence>
<dbReference type="FunFam" id="1.10.730.10:FF:000002">
    <property type="entry name" value="Leucine--tRNA ligase"/>
    <property type="match status" value="1"/>
</dbReference>
<dbReference type="GO" id="GO:0032543">
    <property type="term" value="P:mitochondrial translation"/>
    <property type="evidence" value="ECO:0007669"/>
    <property type="project" value="EnsemblFungi"/>
</dbReference>
<dbReference type="InterPro" id="IPR001412">
    <property type="entry name" value="aa-tRNA-synth_I_CS"/>
</dbReference>
<evidence type="ECO:0000259" key="12">
    <source>
        <dbReference type="Pfam" id="PF00133"/>
    </source>
</evidence>
<protein>
    <recommendedName>
        <fullName evidence="3">leucine--tRNA ligase</fullName>
        <ecNumber evidence="3">6.1.1.4</ecNumber>
    </recommendedName>
    <alternativeName>
        <fullName evidence="9">Leucyl-tRNA synthetase</fullName>
    </alternativeName>
</protein>
<dbReference type="GO" id="GO:0097157">
    <property type="term" value="F:pre-mRNA intronic binding"/>
    <property type="evidence" value="ECO:0007669"/>
    <property type="project" value="EnsemblFungi"/>
</dbReference>
<dbReference type="PANTHER" id="PTHR43740">
    <property type="entry name" value="LEUCYL-TRNA SYNTHETASE"/>
    <property type="match status" value="1"/>
</dbReference>
<organism evidence="16 17">
    <name type="scientific">Pneumocystis murina (strain B123)</name>
    <name type="common">Mouse pneumocystis pneumonia agent</name>
    <name type="synonym">Pneumocystis carinii f. sp. muris</name>
    <dbReference type="NCBI Taxonomy" id="1069680"/>
    <lineage>
        <taxon>Eukaryota</taxon>
        <taxon>Fungi</taxon>
        <taxon>Dikarya</taxon>
        <taxon>Ascomycota</taxon>
        <taxon>Taphrinomycotina</taxon>
        <taxon>Pneumocystomycetes</taxon>
        <taxon>Pneumocystaceae</taxon>
        <taxon>Pneumocystis</taxon>
    </lineage>
</organism>
<dbReference type="CDD" id="cd00812">
    <property type="entry name" value="LeuRS_core"/>
    <property type="match status" value="1"/>
</dbReference>
<evidence type="ECO:0000259" key="13">
    <source>
        <dbReference type="Pfam" id="PF08264"/>
    </source>
</evidence>
<comment type="subcellular location">
    <subcellularLocation>
        <location evidence="1">Mitochondrion matrix</location>
    </subcellularLocation>
</comment>
<dbReference type="VEuPathDB" id="FungiDB:PNEG_02087"/>
<sequence>MYLYRYFFKKTKRSYSSVKKNIDTKILKLNFKSLDDKWGKKWQEIRNLNKKYKEKICKKFYILSMFPYPSGSLHMGHFRVYTISDVISRFKRMQGYDVIHPIGWDAFGLPAENAAIERNISAAEWTSQNIIKMKQQFSKMNIDFDWDREITTCLPSYYKWTQLLFLKFYNAGYAYQKEEYVNWDPIESTVLANEQIDALGRSWRSGAIVEKKKLKQWFLKITDFSEPLLKDISTLKDWPERVKIMQKNWIGKSTGVEILFTLKYKNIKNLPNLLKDIYVFTAHPTALFYLQYIVLSPFHPIVSKLAFKDSNLQMFLKNISNIGIYSKKGFLLKDIHAYNQFIPDFSFPVYVSAYVLDSYGCDAIMGIPAYDSQDFQFCKENSLEINTSKTINKNVNGIVSNENSKYFSEIFSEKATQLILKMESLNLCKTVTHWKLKDWLISRQRFWGTPIPIIYCSNCGTIPVPESKLPVLLPKKPIIKSSGGSPLANDEEFLYTNCPRCNGLAKRDTDTMDTFVDSSWYFIRFTDPQNSKEPFSMEKASQLLPVDLYIGGIEHAILHLLYSRFFMKFAIKTKLLKDINNGEPFSKLITQGMVHGKTYIDPITGRFLKPDELDLKNPMFPKILNSNITPKIKYEKMSKSKYNGINPLKYIDIYGADCVRAHILFSAPISEVLKWDETKIIGMQRWLNKIFRIVREIDVEKATNMKSYQVKWDNLNSSEKKLWIIVQKTISDVTHFFSTNYQLNTAVSSLIKLTIKLDSSRNDISNNLYFHVTEILLKLIAPITPAIAEEMYSYLYSEDQSIFNSSWPLADVSVQDENIEAGIQINGKLRFRVVLPYNCTNKEDILQIIMESEQGKQWIEDKNAGKHIKNVIIAPGNKVVNLILS</sequence>
<dbReference type="GO" id="GO:0004823">
    <property type="term" value="F:leucine-tRNA ligase activity"/>
    <property type="evidence" value="ECO:0007669"/>
    <property type="project" value="UniProtKB-EC"/>
</dbReference>
<keyword evidence="6 11" id="KW-0067">ATP-binding</keyword>
<feature type="domain" description="Methionyl/Valyl/Leucyl/Isoleucyl-tRNA synthetase anticodon-binding" evidence="13">
    <location>
        <begin position="723"/>
        <end position="833"/>
    </location>
</feature>
<feature type="domain" description="Methionyl/Leucyl tRNA synthetase" evidence="14">
    <location>
        <begin position="61"/>
        <end position="197"/>
    </location>
</feature>
<dbReference type="NCBIfam" id="TIGR00396">
    <property type="entry name" value="leuS_bact"/>
    <property type="match status" value="1"/>
</dbReference>
<dbReference type="PROSITE" id="PS00178">
    <property type="entry name" value="AA_TRNA_LIGASE_I"/>
    <property type="match status" value="1"/>
</dbReference>
<dbReference type="FunFam" id="3.40.50.620:FF:000003">
    <property type="entry name" value="Leucine--tRNA ligase"/>
    <property type="match status" value="1"/>
</dbReference>
<dbReference type="GO" id="GO:0006429">
    <property type="term" value="P:leucyl-tRNA aminoacylation"/>
    <property type="evidence" value="ECO:0007669"/>
    <property type="project" value="EnsemblFungi"/>
</dbReference>
<comment type="catalytic activity">
    <reaction evidence="10">
        <text>tRNA(Leu) + L-leucine + ATP = L-leucyl-tRNA(Leu) + AMP + diphosphate</text>
        <dbReference type="Rhea" id="RHEA:11688"/>
        <dbReference type="Rhea" id="RHEA-COMP:9613"/>
        <dbReference type="Rhea" id="RHEA-COMP:9622"/>
        <dbReference type="ChEBI" id="CHEBI:30616"/>
        <dbReference type="ChEBI" id="CHEBI:33019"/>
        <dbReference type="ChEBI" id="CHEBI:57427"/>
        <dbReference type="ChEBI" id="CHEBI:78442"/>
        <dbReference type="ChEBI" id="CHEBI:78494"/>
        <dbReference type="ChEBI" id="CHEBI:456215"/>
        <dbReference type="EC" id="6.1.1.4"/>
    </reaction>
</comment>
<comment type="caution">
    <text evidence="16">The sequence shown here is derived from an EMBL/GenBank/DDBJ whole genome shotgun (WGS) entry which is preliminary data.</text>
</comment>
<dbReference type="InterPro" id="IPR025709">
    <property type="entry name" value="Leu_tRNA-synth_edit"/>
</dbReference>
<evidence type="ECO:0000256" key="8">
    <source>
        <dbReference type="ARBA" id="ARBA00023146"/>
    </source>
</evidence>
<dbReference type="AlphaFoldDB" id="M7PGC1"/>
<name>M7PGC1_PNEMU</name>
<dbReference type="Pfam" id="PF00133">
    <property type="entry name" value="tRNA-synt_1"/>
    <property type="match status" value="1"/>
</dbReference>
<dbReference type="GO" id="GO:0005524">
    <property type="term" value="F:ATP binding"/>
    <property type="evidence" value="ECO:0007669"/>
    <property type="project" value="UniProtKB-KW"/>
</dbReference>
<comment type="similarity">
    <text evidence="2 11">Belongs to the class-I aminoacyl-tRNA synthetase family.</text>
</comment>
<dbReference type="EMBL" id="AFWA02000012">
    <property type="protein sequence ID" value="EMR09499.1"/>
    <property type="molecule type" value="Genomic_DNA"/>
</dbReference>
<dbReference type="PANTHER" id="PTHR43740:SF2">
    <property type="entry name" value="LEUCINE--TRNA LIGASE, MITOCHONDRIAL"/>
    <property type="match status" value="1"/>
</dbReference>
<evidence type="ECO:0000256" key="10">
    <source>
        <dbReference type="ARBA" id="ARBA00047469"/>
    </source>
</evidence>
<keyword evidence="17" id="KW-1185">Reference proteome</keyword>
<evidence type="ECO:0000256" key="5">
    <source>
        <dbReference type="ARBA" id="ARBA00022741"/>
    </source>
</evidence>
<dbReference type="GO" id="GO:0006397">
    <property type="term" value="P:mRNA processing"/>
    <property type="evidence" value="ECO:0007669"/>
    <property type="project" value="EnsemblFungi"/>
</dbReference>
<evidence type="ECO:0000256" key="6">
    <source>
        <dbReference type="ARBA" id="ARBA00022840"/>
    </source>
</evidence>
<dbReference type="STRING" id="1069680.M7PGC1"/>
<feature type="domain" description="Aminoacyl-tRNA synthetase class Ia" evidence="12">
    <location>
        <begin position="436"/>
        <end position="595"/>
    </location>
</feature>
<dbReference type="RefSeq" id="XP_007874067.1">
    <property type="nucleotide sequence ID" value="XM_007875876.1"/>
</dbReference>
<dbReference type="SUPFAM" id="SSF52374">
    <property type="entry name" value="Nucleotidylyl transferase"/>
    <property type="match status" value="1"/>
</dbReference>
<evidence type="ECO:0000259" key="15">
    <source>
        <dbReference type="Pfam" id="PF13603"/>
    </source>
</evidence>
<dbReference type="OrthoDB" id="15954at2759"/>
<keyword evidence="8 11" id="KW-0030">Aminoacyl-tRNA synthetase</keyword>
<accession>M7PGC1</accession>
<dbReference type="Gene3D" id="3.10.20.590">
    <property type="match status" value="1"/>
</dbReference>
<feature type="domain" description="Leucyl-tRNA synthetase editing" evidence="15">
    <location>
        <begin position="247"/>
        <end position="387"/>
    </location>
</feature>
<evidence type="ECO:0000256" key="3">
    <source>
        <dbReference type="ARBA" id="ARBA00013164"/>
    </source>
</evidence>
<dbReference type="Gene3D" id="3.40.50.620">
    <property type="entry name" value="HUPs"/>
    <property type="match status" value="2"/>
</dbReference>
<evidence type="ECO:0000313" key="17">
    <source>
        <dbReference type="Proteomes" id="UP000011958"/>
    </source>
</evidence>
<dbReference type="FunFam" id="3.40.50.620:FF:000100">
    <property type="entry name" value="probable leucine--tRNA ligase, mitochondrial"/>
    <property type="match status" value="1"/>
</dbReference>
<dbReference type="Pfam" id="PF13603">
    <property type="entry name" value="tRNA-synt_1_2"/>
    <property type="match status" value="1"/>
</dbReference>
<dbReference type="Proteomes" id="UP000011958">
    <property type="component" value="Unassembled WGS sequence"/>
</dbReference>
<evidence type="ECO:0000259" key="14">
    <source>
        <dbReference type="Pfam" id="PF09334"/>
    </source>
</evidence>
<dbReference type="GeneID" id="19895781"/>
<dbReference type="InterPro" id="IPR009008">
    <property type="entry name" value="Val/Leu/Ile-tRNA-synth_edit"/>
</dbReference>
<dbReference type="SUPFAM" id="SSF50677">
    <property type="entry name" value="ValRS/IleRS/LeuRS editing domain"/>
    <property type="match status" value="1"/>
</dbReference>
<dbReference type="InterPro" id="IPR009080">
    <property type="entry name" value="tRNAsynth_Ia_anticodon-bd"/>
</dbReference>
<dbReference type="eggNOG" id="KOG0435">
    <property type="taxonomic scope" value="Eukaryota"/>
</dbReference>
<evidence type="ECO:0000256" key="1">
    <source>
        <dbReference type="ARBA" id="ARBA00004305"/>
    </source>
</evidence>
<dbReference type="Gene3D" id="1.10.730.10">
    <property type="entry name" value="Isoleucyl-tRNA Synthetase, Domain 1"/>
    <property type="match status" value="2"/>
</dbReference>
<keyword evidence="4 11" id="KW-0436">Ligase</keyword>
<dbReference type="InterPro" id="IPR013155">
    <property type="entry name" value="M/V/L/I-tRNA-synth_anticd-bd"/>
</dbReference>
<keyword evidence="5 11" id="KW-0547">Nucleotide-binding</keyword>
<evidence type="ECO:0000256" key="4">
    <source>
        <dbReference type="ARBA" id="ARBA00022598"/>
    </source>
</evidence>
<reference evidence="17" key="1">
    <citation type="journal article" date="2016" name="Nat. Commun.">
        <title>Genome analysis of three Pneumocystis species reveals adaptation mechanisms to life exclusively in mammalian hosts.</title>
        <authorList>
            <person name="Ma L."/>
            <person name="Chen Z."/>
            <person name="Huang D.W."/>
            <person name="Kutty G."/>
            <person name="Ishihara M."/>
            <person name="Wang H."/>
            <person name="Abouelleil A."/>
            <person name="Bishop L."/>
            <person name="Davey E."/>
            <person name="Deng R."/>
            <person name="Deng X."/>
            <person name="Fan L."/>
            <person name="Fantoni G."/>
            <person name="Fitzgerald M."/>
            <person name="Gogineni E."/>
            <person name="Goldberg J.M."/>
            <person name="Handley G."/>
            <person name="Hu X."/>
            <person name="Huber C."/>
            <person name="Jiao X."/>
            <person name="Jones K."/>
            <person name="Levin J.Z."/>
            <person name="Liu Y."/>
            <person name="Macdonald P."/>
            <person name="Melnikov A."/>
            <person name="Raley C."/>
            <person name="Sassi M."/>
            <person name="Sherman B.T."/>
            <person name="Song X."/>
            <person name="Sykes S."/>
            <person name="Tran B."/>
            <person name="Walsh L."/>
            <person name="Xia Y."/>
            <person name="Yang J."/>
            <person name="Young S."/>
            <person name="Zeng Q."/>
            <person name="Zheng X."/>
            <person name="Stephens R."/>
            <person name="Nusbaum C."/>
            <person name="Birren B.W."/>
            <person name="Azadi P."/>
            <person name="Lempicki R.A."/>
            <person name="Cuomo C.A."/>
            <person name="Kovacs J.A."/>
        </authorList>
    </citation>
    <scope>NUCLEOTIDE SEQUENCE [LARGE SCALE GENOMIC DNA]</scope>
    <source>
        <strain evidence="17">B123</strain>
    </source>
</reference>
<gene>
    <name evidence="16" type="ORF">PNEG_02087</name>
</gene>
<evidence type="ECO:0000256" key="11">
    <source>
        <dbReference type="RuleBase" id="RU363035"/>
    </source>
</evidence>
<dbReference type="GO" id="GO:0000372">
    <property type="term" value="P:Group I intron splicing"/>
    <property type="evidence" value="ECO:0007669"/>
    <property type="project" value="EnsemblFungi"/>
</dbReference>
<dbReference type="InterPro" id="IPR002302">
    <property type="entry name" value="Leu-tRNA-ligase"/>
</dbReference>
<dbReference type="Pfam" id="PF09334">
    <property type="entry name" value="tRNA-synt_1g"/>
    <property type="match status" value="1"/>
</dbReference>
<dbReference type="GO" id="GO:0002161">
    <property type="term" value="F:aminoacyl-tRNA deacylase activity"/>
    <property type="evidence" value="ECO:0007669"/>
    <property type="project" value="InterPro"/>
</dbReference>
<dbReference type="PRINTS" id="PR00985">
    <property type="entry name" value="TRNASYNTHLEU"/>
</dbReference>
<dbReference type="Pfam" id="PF08264">
    <property type="entry name" value="Anticodon_1"/>
    <property type="match status" value="1"/>
</dbReference>